<dbReference type="Pfam" id="PF04138">
    <property type="entry name" value="GtrA_DPMS_TM"/>
    <property type="match status" value="1"/>
</dbReference>
<dbReference type="RefSeq" id="WP_053998210.1">
    <property type="nucleotide sequence ID" value="NZ_JXMU01000005.1"/>
</dbReference>
<feature type="domain" description="GtrA/DPMS transmembrane" evidence="7">
    <location>
        <begin position="15"/>
        <end position="130"/>
    </location>
</feature>
<dbReference type="InterPro" id="IPR007267">
    <property type="entry name" value="GtrA_DPMS_TM"/>
</dbReference>
<feature type="transmembrane region" description="Helical" evidence="6">
    <location>
        <begin position="79"/>
        <end position="101"/>
    </location>
</feature>
<dbReference type="PATRIC" id="fig|1514904.3.peg.2948"/>
<sequence>MQLVAQSKTGKIFAFAVAGGSGFVIDVVVLFLLLQLTPLGPLTARILSIICAMISNFTINRTFTFGQSGRSLREEFARYLSVGAVGALLNYIIYVALLLIIPGFSPFLATFIAVIVVAFFSYFGYSRFVFNRKD</sequence>
<proteinExistence type="inferred from homology"/>
<evidence type="ECO:0000259" key="7">
    <source>
        <dbReference type="Pfam" id="PF04138"/>
    </source>
</evidence>
<evidence type="ECO:0000313" key="9">
    <source>
        <dbReference type="Proteomes" id="UP000038011"/>
    </source>
</evidence>
<keyword evidence="9" id="KW-1185">Reference proteome</keyword>
<dbReference type="InterPro" id="IPR051401">
    <property type="entry name" value="GtrA_CellWall_Glycosyl"/>
</dbReference>
<dbReference type="Proteomes" id="UP000038011">
    <property type="component" value="Unassembled WGS sequence"/>
</dbReference>
<feature type="transmembrane region" description="Helical" evidence="6">
    <location>
        <begin position="42"/>
        <end position="59"/>
    </location>
</feature>
<name>A0A0M9GNP9_9HYPH</name>
<dbReference type="GO" id="GO:0000271">
    <property type="term" value="P:polysaccharide biosynthetic process"/>
    <property type="evidence" value="ECO:0007669"/>
    <property type="project" value="InterPro"/>
</dbReference>
<comment type="caution">
    <text evidence="8">The sequence shown here is derived from an EMBL/GenBank/DDBJ whole genome shotgun (WGS) entry which is preliminary data.</text>
</comment>
<accession>A0A0M9GNP9</accession>
<evidence type="ECO:0000313" key="8">
    <source>
        <dbReference type="EMBL" id="KPB02083.1"/>
    </source>
</evidence>
<protein>
    <submittedName>
        <fullName evidence="8">Membrane protein</fullName>
    </submittedName>
</protein>
<evidence type="ECO:0000256" key="3">
    <source>
        <dbReference type="ARBA" id="ARBA00022692"/>
    </source>
</evidence>
<comment type="similarity">
    <text evidence="2">Belongs to the GtrA family.</text>
</comment>
<feature type="transmembrane region" description="Helical" evidence="6">
    <location>
        <begin position="12"/>
        <end position="36"/>
    </location>
</feature>
<evidence type="ECO:0000256" key="5">
    <source>
        <dbReference type="ARBA" id="ARBA00023136"/>
    </source>
</evidence>
<evidence type="ECO:0000256" key="1">
    <source>
        <dbReference type="ARBA" id="ARBA00004141"/>
    </source>
</evidence>
<comment type="subcellular location">
    <subcellularLocation>
        <location evidence="1">Membrane</location>
        <topology evidence="1">Multi-pass membrane protein</topology>
    </subcellularLocation>
</comment>
<dbReference type="OrthoDB" id="7360864at2"/>
<dbReference type="STRING" id="1514904.SU32_04790"/>
<dbReference type="EMBL" id="JXMU01000005">
    <property type="protein sequence ID" value="KPB02083.1"/>
    <property type="molecule type" value="Genomic_DNA"/>
</dbReference>
<dbReference type="GO" id="GO:0005886">
    <property type="term" value="C:plasma membrane"/>
    <property type="evidence" value="ECO:0007669"/>
    <property type="project" value="TreeGrafter"/>
</dbReference>
<dbReference type="AlphaFoldDB" id="A0A0M9GNP9"/>
<gene>
    <name evidence="8" type="ORF">SU32_04790</name>
</gene>
<dbReference type="PANTHER" id="PTHR38459:SF1">
    <property type="entry name" value="PROPHAGE BACTOPRENOL-LINKED GLUCOSE TRANSLOCASE HOMOLOG"/>
    <property type="match status" value="1"/>
</dbReference>
<evidence type="ECO:0000256" key="2">
    <source>
        <dbReference type="ARBA" id="ARBA00009399"/>
    </source>
</evidence>
<keyword evidence="4 6" id="KW-1133">Transmembrane helix</keyword>
<reference evidence="8 9" key="1">
    <citation type="submission" date="2015-01" db="EMBL/GenBank/DDBJ databases">
        <title>Ahrensia donghaiensis sp. nov., a novel dimethylsulphoniopropionate-cleavage bacterium isolated from seawater and emended descriptions of the genus Ahrensia and Ahrensia kielensis.</title>
        <authorList>
            <person name="Liu J."/>
        </authorList>
    </citation>
    <scope>NUCLEOTIDE SEQUENCE [LARGE SCALE GENOMIC DNA]</scope>
    <source>
        <strain evidence="8 9">LZD062</strain>
    </source>
</reference>
<evidence type="ECO:0000256" key="6">
    <source>
        <dbReference type="SAM" id="Phobius"/>
    </source>
</evidence>
<keyword evidence="3 6" id="KW-0812">Transmembrane</keyword>
<keyword evidence="5 6" id="KW-0472">Membrane</keyword>
<evidence type="ECO:0000256" key="4">
    <source>
        <dbReference type="ARBA" id="ARBA00022989"/>
    </source>
</evidence>
<organism evidence="8 9">
    <name type="scientific">Ahrensia marina</name>
    <dbReference type="NCBI Taxonomy" id="1514904"/>
    <lineage>
        <taxon>Bacteria</taxon>
        <taxon>Pseudomonadati</taxon>
        <taxon>Pseudomonadota</taxon>
        <taxon>Alphaproteobacteria</taxon>
        <taxon>Hyphomicrobiales</taxon>
        <taxon>Ahrensiaceae</taxon>
        <taxon>Ahrensia</taxon>
    </lineage>
</organism>
<feature type="transmembrane region" description="Helical" evidence="6">
    <location>
        <begin position="107"/>
        <end position="125"/>
    </location>
</feature>
<dbReference type="PANTHER" id="PTHR38459">
    <property type="entry name" value="PROPHAGE BACTOPRENOL-LINKED GLUCOSE TRANSLOCASE HOMOLOG"/>
    <property type="match status" value="1"/>
</dbReference>